<protein>
    <submittedName>
        <fullName evidence="2">Uncharacterized protein</fullName>
    </submittedName>
</protein>
<dbReference type="PANTHER" id="PTHR33871">
    <property type="entry name" value="OS05G0503100 PROTEIN-RELATED"/>
    <property type="match status" value="1"/>
</dbReference>
<evidence type="ECO:0000313" key="3">
    <source>
        <dbReference type="Proteomes" id="UP001190926"/>
    </source>
</evidence>
<feature type="region of interest" description="Disordered" evidence="1">
    <location>
        <begin position="121"/>
        <end position="223"/>
    </location>
</feature>
<name>A0AAD4P2N5_PERFH</name>
<proteinExistence type="predicted"/>
<gene>
    <name evidence="2" type="ORF">C2S53_014008</name>
</gene>
<dbReference type="AlphaFoldDB" id="A0AAD4P2N5"/>
<evidence type="ECO:0000256" key="1">
    <source>
        <dbReference type="SAM" id="MobiDB-lite"/>
    </source>
</evidence>
<keyword evidence="3" id="KW-1185">Reference proteome</keyword>
<feature type="compositionally biased region" description="Polar residues" evidence="1">
    <location>
        <begin position="1"/>
        <end position="12"/>
    </location>
</feature>
<sequence length="238" mass="25673">MGSCLSTNTAAQPSKPPRISTSTKHNDGGSKSPPPVYEETVKEVLSETPAIPKKRSPSPPIPRIFHGSERMLHQNGGAVKKPSDVGSEIHITHSESDSNSTENDGAFHWARFNYRGPFPAEVKRENMAGRSPARRSNKSPGRVNPGSGHGRKTGGGESSERRSRSPVIHSDSGSSKTGLSTSRSLRKTGNSPGRVGYGSGEKIRKGEEVRESEEMTRPPTSNDLLENSLVSLECFIFL</sequence>
<organism evidence="2 3">
    <name type="scientific">Perilla frutescens var. hirtella</name>
    <name type="common">Perilla citriodora</name>
    <name type="synonym">Perilla setoyensis</name>
    <dbReference type="NCBI Taxonomy" id="608512"/>
    <lineage>
        <taxon>Eukaryota</taxon>
        <taxon>Viridiplantae</taxon>
        <taxon>Streptophyta</taxon>
        <taxon>Embryophyta</taxon>
        <taxon>Tracheophyta</taxon>
        <taxon>Spermatophyta</taxon>
        <taxon>Magnoliopsida</taxon>
        <taxon>eudicotyledons</taxon>
        <taxon>Gunneridae</taxon>
        <taxon>Pentapetalae</taxon>
        <taxon>asterids</taxon>
        <taxon>lamiids</taxon>
        <taxon>Lamiales</taxon>
        <taxon>Lamiaceae</taxon>
        <taxon>Nepetoideae</taxon>
        <taxon>Elsholtzieae</taxon>
        <taxon>Perilla</taxon>
    </lineage>
</organism>
<feature type="compositionally biased region" description="Basic and acidic residues" evidence="1">
    <location>
        <begin position="201"/>
        <end position="216"/>
    </location>
</feature>
<dbReference type="Proteomes" id="UP001190926">
    <property type="component" value="Unassembled WGS sequence"/>
</dbReference>
<evidence type="ECO:0000313" key="2">
    <source>
        <dbReference type="EMBL" id="KAH6824648.1"/>
    </source>
</evidence>
<dbReference type="PANTHER" id="PTHR33871:SF1">
    <property type="entry name" value="OS05G0503100 PROTEIN"/>
    <property type="match status" value="1"/>
</dbReference>
<feature type="compositionally biased region" description="Polar residues" evidence="1">
    <location>
        <begin position="171"/>
        <end position="191"/>
    </location>
</feature>
<dbReference type="EMBL" id="SDAM02000323">
    <property type="protein sequence ID" value="KAH6824648.1"/>
    <property type="molecule type" value="Genomic_DNA"/>
</dbReference>
<reference evidence="2 3" key="1">
    <citation type="journal article" date="2021" name="Nat. Commun.">
        <title>Incipient diploidization of the medicinal plant Perilla within 10,000 years.</title>
        <authorList>
            <person name="Zhang Y."/>
            <person name="Shen Q."/>
            <person name="Leng L."/>
            <person name="Zhang D."/>
            <person name="Chen S."/>
            <person name="Shi Y."/>
            <person name="Ning Z."/>
            <person name="Chen S."/>
        </authorList>
    </citation>
    <scope>NUCLEOTIDE SEQUENCE [LARGE SCALE GENOMIC DNA]</scope>
    <source>
        <strain evidence="3">cv. PC099</strain>
    </source>
</reference>
<feature type="region of interest" description="Disordered" evidence="1">
    <location>
        <begin position="1"/>
        <end position="104"/>
    </location>
</feature>
<accession>A0AAD4P2N5</accession>
<comment type="caution">
    <text evidence="2">The sequence shown here is derived from an EMBL/GenBank/DDBJ whole genome shotgun (WGS) entry which is preliminary data.</text>
</comment>